<feature type="transmembrane region" description="Helical" evidence="16">
    <location>
        <begin position="145"/>
        <end position="162"/>
    </location>
</feature>
<comment type="catalytic activity">
    <reaction evidence="15">
        <text>[GlcNAc-(1-&gt;4)-Mur2Ac(oyl-L-Ala-gamma-D-Glu-L-Lys-D-Ala-D-Ala)](n)-di-trans,octa-cis-undecaprenyl diphosphate + beta-D-GlcNAc-(1-&gt;4)-Mur2Ac(oyl-L-Ala-gamma-D-Glu-L-Lys-D-Ala-D-Ala)-di-trans,octa-cis-undecaprenyl diphosphate = [GlcNAc-(1-&gt;4)-Mur2Ac(oyl-L-Ala-gamma-D-Glu-L-Lys-D-Ala-D-Ala)](n+1)-di-trans,octa-cis-undecaprenyl diphosphate + di-trans,octa-cis-undecaprenyl diphosphate + H(+)</text>
        <dbReference type="Rhea" id="RHEA:23708"/>
        <dbReference type="Rhea" id="RHEA-COMP:9602"/>
        <dbReference type="Rhea" id="RHEA-COMP:9603"/>
        <dbReference type="ChEBI" id="CHEBI:15378"/>
        <dbReference type="ChEBI" id="CHEBI:58405"/>
        <dbReference type="ChEBI" id="CHEBI:60033"/>
        <dbReference type="ChEBI" id="CHEBI:78435"/>
        <dbReference type="EC" id="2.4.99.28"/>
    </reaction>
</comment>
<evidence type="ECO:0000256" key="1">
    <source>
        <dbReference type="ARBA" id="ARBA00004141"/>
    </source>
</evidence>
<evidence type="ECO:0000256" key="9">
    <source>
        <dbReference type="ARBA" id="ARBA00032370"/>
    </source>
</evidence>
<feature type="transmembrane region" description="Helical" evidence="16">
    <location>
        <begin position="344"/>
        <end position="363"/>
    </location>
</feature>
<dbReference type="GO" id="GO:0008360">
    <property type="term" value="P:regulation of cell shape"/>
    <property type="evidence" value="ECO:0007669"/>
    <property type="project" value="UniProtKB-KW"/>
</dbReference>
<dbReference type="OrthoDB" id="9768187at2"/>
<dbReference type="AlphaFoldDB" id="A0A437MIJ2"/>
<feature type="transmembrane region" description="Helical" evidence="16">
    <location>
        <begin position="58"/>
        <end position="76"/>
    </location>
</feature>
<organism evidence="17 18">
    <name type="scientific">Rhodovarius crocodyli</name>
    <dbReference type="NCBI Taxonomy" id="1979269"/>
    <lineage>
        <taxon>Bacteria</taxon>
        <taxon>Pseudomonadati</taxon>
        <taxon>Pseudomonadota</taxon>
        <taxon>Alphaproteobacteria</taxon>
        <taxon>Acetobacterales</taxon>
        <taxon>Roseomonadaceae</taxon>
        <taxon>Rhodovarius</taxon>
    </lineage>
</organism>
<dbReference type="Pfam" id="PF01098">
    <property type="entry name" value="FTSW_RODA_SPOVE"/>
    <property type="match status" value="1"/>
</dbReference>
<keyword evidence="4 16" id="KW-0812">Transmembrane</keyword>
<dbReference type="RefSeq" id="WP_127786687.1">
    <property type="nucleotide sequence ID" value="NZ_SACL01000002.1"/>
</dbReference>
<proteinExistence type="inferred from homology"/>
<keyword evidence="7 16" id="KW-1133">Transmembrane helix</keyword>
<evidence type="ECO:0000256" key="11">
    <source>
        <dbReference type="ARBA" id="ARBA00038053"/>
    </source>
</evidence>
<dbReference type="GO" id="GO:0009252">
    <property type="term" value="P:peptidoglycan biosynthetic process"/>
    <property type="evidence" value="ECO:0007669"/>
    <property type="project" value="UniProtKB-KW"/>
</dbReference>
<evidence type="ECO:0000313" key="18">
    <source>
        <dbReference type="Proteomes" id="UP000282957"/>
    </source>
</evidence>
<evidence type="ECO:0000256" key="14">
    <source>
        <dbReference type="ARBA" id="ARBA00044770"/>
    </source>
</evidence>
<dbReference type="GO" id="GO:0032153">
    <property type="term" value="C:cell division site"/>
    <property type="evidence" value="ECO:0007669"/>
    <property type="project" value="TreeGrafter"/>
</dbReference>
<evidence type="ECO:0000256" key="5">
    <source>
        <dbReference type="ARBA" id="ARBA00022960"/>
    </source>
</evidence>
<evidence type="ECO:0000256" key="6">
    <source>
        <dbReference type="ARBA" id="ARBA00022984"/>
    </source>
</evidence>
<dbReference type="GO" id="GO:0015648">
    <property type="term" value="F:lipid-linked peptidoglycan transporter activity"/>
    <property type="evidence" value="ECO:0007669"/>
    <property type="project" value="TreeGrafter"/>
</dbReference>
<comment type="similarity">
    <text evidence="11">Belongs to the SEDS family. FtsW subfamily.</text>
</comment>
<name>A0A437MIJ2_9PROT</name>
<dbReference type="PANTHER" id="PTHR30474">
    <property type="entry name" value="CELL CYCLE PROTEIN"/>
    <property type="match status" value="1"/>
</dbReference>
<dbReference type="EC" id="2.4.99.28" evidence="14"/>
<evidence type="ECO:0000256" key="7">
    <source>
        <dbReference type="ARBA" id="ARBA00022989"/>
    </source>
</evidence>
<evidence type="ECO:0000256" key="13">
    <source>
        <dbReference type="ARBA" id="ARBA00041418"/>
    </source>
</evidence>
<keyword evidence="17" id="KW-0132">Cell division</keyword>
<keyword evidence="5" id="KW-0133">Cell shape</keyword>
<evidence type="ECO:0000256" key="15">
    <source>
        <dbReference type="ARBA" id="ARBA00049902"/>
    </source>
</evidence>
<keyword evidence="17" id="KW-0131">Cell cycle</keyword>
<feature type="transmembrane region" description="Helical" evidence="16">
    <location>
        <begin position="276"/>
        <end position="293"/>
    </location>
</feature>
<dbReference type="InterPro" id="IPR001182">
    <property type="entry name" value="FtsW/RodA"/>
</dbReference>
<feature type="transmembrane region" description="Helical" evidence="16">
    <location>
        <begin position="183"/>
        <end position="209"/>
    </location>
</feature>
<evidence type="ECO:0000256" key="8">
    <source>
        <dbReference type="ARBA" id="ARBA00023136"/>
    </source>
</evidence>
<dbReference type="PANTHER" id="PTHR30474:SF2">
    <property type="entry name" value="PEPTIDOGLYCAN GLYCOSYLTRANSFERASE FTSW-RELATED"/>
    <property type="match status" value="1"/>
</dbReference>
<keyword evidence="3" id="KW-0808">Transferase</keyword>
<feature type="transmembrane region" description="Helical" evidence="16">
    <location>
        <begin position="20"/>
        <end position="38"/>
    </location>
</feature>
<feature type="transmembrane region" description="Helical" evidence="16">
    <location>
        <begin position="82"/>
        <end position="102"/>
    </location>
</feature>
<sequence length="374" mass="40429">MDVSRTDTSTLGRWWWGVDRWTMGALFLLIIMGCLMALATGSSRMRDLSAAAATFRQLFFPTLAIAIIVCVSLMPVKAVVRFAFLGLAGALFLTSLTLVIGTEIKGGRRWIHLLGQSVQPSEFLKPFLAVCCAWLMVWGQKYGKFVAMLVAVVPVLMAAVLLKQQPDMGMLAVILGVFMGQCFMAGLPLLWVGVGALGAAALGVLAYMFHGHVRLRIDAYLNPPAPNPGSITQEERSLMAFGNGGLWGRGPGEGTVKTHLPDADADFVFAVLGEEYGFIFCLALIGVFGFVVLRGLTRLTKERDPFVALSAAGLLVQFGLQAFINMGSTLRLIPTKGMTLPLVSYGGSSMIGIAFGMGMLLALTRRRHFRWNEG</sequence>
<keyword evidence="18" id="KW-1185">Reference proteome</keyword>
<dbReference type="GO" id="GO:0005886">
    <property type="term" value="C:plasma membrane"/>
    <property type="evidence" value="ECO:0007669"/>
    <property type="project" value="TreeGrafter"/>
</dbReference>
<evidence type="ECO:0000256" key="16">
    <source>
        <dbReference type="SAM" id="Phobius"/>
    </source>
</evidence>
<dbReference type="PROSITE" id="PS51257">
    <property type="entry name" value="PROKAR_LIPOPROTEIN"/>
    <property type="match status" value="1"/>
</dbReference>
<dbReference type="Proteomes" id="UP000282957">
    <property type="component" value="Unassembled WGS sequence"/>
</dbReference>
<gene>
    <name evidence="17" type="ORF">EOD42_06420</name>
</gene>
<evidence type="ECO:0000313" key="17">
    <source>
        <dbReference type="EMBL" id="RVT97459.1"/>
    </source>
</evidence>
<dbReference type="PROSITE" id="PS00428">
    <property type="entry name" value="FTSW_RODA_SPOVE"/>
    <property type="match status" value="1"/>
</dbReference>
<feature type="transmembrane region" description="Helical" evidence="16">
    <location>
        <begin position="305"/>
        <end position="324"/>
    </location>
</feature>
<dbReference type="GO" id="GO:0051301">
    <property type="term" value="P:cell division"/>
    <property type="evidence" value="ECO:0007669"/>
    <property type="project" value="UniProtKB-KW"/>
</dbReference>
<protein>
    <recommendedName>
        <fullName evidence="12">Probable peptidoglycan glycosyltransferase FtsW</fullName>
        <ecNumber evidence="14">2.4.99.28</ecNumber>
    </recommendedName>
    <alternativeName>
        <fullName evidence="13">Cell division protein FtsW</fullName>
    </alternativeName>
    <alternativeName>
        <fullName evidence="10">Cell wall polymerase</fullName>
    </alternativeName>
    <alternativeName>
        <fullName evidence="9">Peptidoglycan polymerase</fullName>
    </alternativeName>
</protein>
<keyword evidence="6" id="KW-0573">Peptidoglycan synthesis</keyword>
<dbReference type="GO" id="GO:0008955">
    <property type="term" value="F:peptidoglycan glycosyltransferase activity"/>
    <property type="evidence" value="ECO:0007669"/>
    <property type="project" value="UniProtKB-EC"/>
</dbReference>
<dbReference type="InterPro" id="IPR018365">
    <property type="entry name" value="Cell_cycle_FtsW-rel_CS"/>
</dbReference>
<keyword evidence="2" id="KW-0328">Glycosyltransferase</keyword>
<evidence type="ECO:0000256" key="2">
    <source>
        <dbReference type="ARBA" id="ARBA00022676"/>
    </source>
</evidence>
<evidence type="ECO:0000256" key="10">
    <source>
        <dbReference type="ARBA" id="ARBA00033270"/>
    </source>
</evidence>
<evidence type="ECO:0000256" key="12">
    <source>
        <dbReference type="ARBA" id="ARBA00041185"/>
    </source>
</evidence>
<reference evidence="17 18" key="1">
    <citation type="submission" date="2019-01" db="EMBL/GenBank/DDBJ databases">
        <authorList>
            <person name="Chen W.-M."/>
        </authorList>
    </citation>
    <scope>NUCLEOTIDE SEQUENCE [LARGE SCALE GENOMIC DNA]</scope>
    <source>
        <strain evidence="17 18">CCP-6</strain>
    </source>
</reference>
<keyword evidence="8 16" id="KW-0472">Membrane</keyword>
<comment type="subcellular location">
    <subcellularLocation>
        <location evidence="1">Membrane</location>
        <topology evidence="1">Multi-pass membrane protein</topology>
    </subcellularLocation>
</comment>
<accession>A0A437MIJ2</accession>
<comment type="caution">
    <text evidence="17">The sequence shown here is derived from an EMBL/GenBank/DDBJ whole genome shotgun (WGS) entry which is preliminary data.</text>
</comment>
<evidence type="ECO:0000256" key="4">
    <source>
        <dbReference type="ARBA" id="ARBA00022692"/>
    </source>
</evidence>
<dbReference type="EMBL" id="SACL01000002">
    <property type="protein sequence ID" value="RVT97459.1"/>
    <property type="molecule type" value="Genomic_DNA"/>
</dbReference>
<evidence type="ECO:0000256" key="3">
    <source>
        <dbReference type="ARBA" id="ARBA00022679"/>
    </source>
</evidence>